<evidence type="ECO:0000256" key="8">
    <source>
        <dbReference type="ARBA" id="ARBA00022842"/>
    </source>
</evidence>
<name>A0ABQ1GJB0_9BACL</name>
<evidence type="ECO:0000256" key="10">
    <source>
        <dbReference type="ARBA" id="ARBA00048540"/>
    </source>
</evidence>
<evidence type="ECO:0000256" key="5">
    <source>
        <dbReference type="ARBA" id="ARBA00022679"/>
    </source>
</evidence>
<dbReference type="SUPFAM" id="SSF143631">
    <property type="entry name" value="ApbE-like"/>
    <property type="match status" value="1"/>
</dbReference>
<comment type="catalytic activity">
    <reaction evidence="10">
        <text>L-threonyl-[protein] + FAD = FMN-L-threonyl-[protein] + AMP + H(+)</text>
        <dbReference type="Rhea" id="RHEA:36847"/>
        <dbReference type="Rhea" id="RHEA-COMP:11060"/>
        <dbReference type="Rhea" id="RHEA-COMP:11061"/>
        <dbReference type="ChEBI" id="CHEBI:15378"/>
        <dbReference type="ChEBI" id="CHEBI:30013"/>
        <dbReference type="ChEBI" id="CHEBI:57692"/>
        <dbReference type="ChEBI" id="CHEBI:74257"/>
        <dbReference type="ChEBI" id="CHEBI:456215"/>
        <dbReference type="EC" id="2.7.1.180"/>
    </reaction>
</comment>
<sequence length="320" mass="35647">MLHSFSAMNTSFFTFGLTEQGQREAESWFAFVEKNLSRFLTNSELSRLNRADGKPFPASPLLFHTVSQAVYYYNYTEGLFHPFLGQALKSRGYDKSFECLSPSGSSNPDEVLSSENSAMMTIPSGSASAQPQLHPQLRIIQLPSGWTADLGGIAKGWSAEEFARMQRQRGQTKGVIDAGGDIMVWGSWNQSCPIMVAHPFEPDRNLLKLYIRETTGIATSSRLKRRWKDGNGNEQHHLTDPRTFASGTSDLVQVTVLHASLTAAEVAAKCLLLLGSEHGPSWLKRHFPLAHALMVKEDGVVVLEGDRENWENYNVEYPHV</sequence>
<comment type="cofactor">
    <cofactor evidence="1">
        <name>Mg(2+)</name>
        <dbReference type="ChEBI" id="CHEBI:18420"/>
    </cofactor>
</comment>
<dbReference type="RefSeq" id="WP_094095940.1">
    <property type="nucleotide sequence ID" value="NZ_BMHF01000012.1"/>
</dbReference>
<accession>A0ABQ1GJB0</accession>
<keyword evidence="12" id="KW-1185">Reference proteome</keyword>
<keyword evidence="7" id="KW-0274">FAD</keyword>
<evidence type="ECO:0000256" key="6">
    <source>
        <dbReference type="ARBA" id="ARBA00022723"/>
    </source>
</evidence>
<keyword evidence="5 11" id="KW-0808">Transferase</keyword>
<dbReference type="EC" id="2.7.1.180" evidence="2"/>
<gene>
    <name evidence="11" type="ORF">GCM10010917_32820</name>
</gene>
<dbReference type="InterPro" id="IPR024932">
    <property type="entry name" value="ApbE"/>
</dbReference>
<evidence type="ECO:0000313" key="12">
    <source>
        <dbReference type="Proteomes" id="UP000609323"/>
    </source>
</evidence>
<reference evidence="12" key="1">
    <citation type="journal article" date="2019" name="Int. J. Syst. Evol. Microbiol.">
        <title>The Global Catalogue of Microorganisms (GCM) 10K type strain sequencing project: providing services to taxonomists for standard genome sequencing and annotation.</title>
        <authorList>
            <consortium name="The Broad Institute Genomics Platform"/>
            <consortium name="The Broad Institute Genome Sequencing Center for Infectious Disease"/>
            <person name="Wu L."/>
            <person name="Ma J."/>
        </authorList>
    </citation>
    <scope>NUCLEOTIDE SEQUENCE [LARGE SCALE GENOMIC DNA]</scope>
    <source>
        <strain evidence="12">CGMCC 1.15044</strain>
    </source>
</reference>
<evidence type="ECO:0000256" key="2">
    <source>
        <dbReference type="ARBA" id="ARBA00011955"/>
    </source>
</evidence>
<evidence type="ECO:0000256" key="3">
    <source>
        <dbReference type="ARBA" id="ARBA00016337"/>
    </source>
</evidence>
<dbReference type="Pfam" id="PF02424">
    <property type="entry name" value="ApbE"/>
    <property type="match status" value="1"/>
</dbReference>
<evidence type="ECO:0000256" key="1">
    <source>
        <dbReference type="ARBA" id="ARBA00001946"/>
    </source>
</evidence>
<dbReference type="EMBL" id="BMHF01000012">
    <property type="protein sequence ID" value="GGA44930.1"/>
    <property type="molecule type" value="Genomic_DNA"/>
</dbReference>
<dbReference type="PANTHER" id="PTHR30040">
    <property type="entry name" value="THIAMINE BIOSYNTHESIS LIPOPROTEIN APBE"/>
    <property type="match status" value="1"/>
</dbReference>
<keyword evidence="8" id="KW-0460">Magnesium</keyword>
<dbReference type="GO" id="GO:0016740">
    <property type="term" value="F:transferase activity"/>
    <property type="evidence" value="ECO:0007669"/>
    <property type="project" value="UniProtKB-KW"/>
</dbReference>
<evidence type="ECO:0000256" key="9">
    <source>
        <dbReference type="ARBA" id="ARBA00031306"/>
    </source>
</evidence>
<dbReference type="Gene3D" id="3.10.520.10">
    <property type="entry name" value="ApbE-like domains"/>
    <property type="match status" value="1"/>
</dbReference>
<organism evidence="11 12">
    <name type="scientific">Paenibacillus physcomitrellae</name>
    <dbReference type="NCBI Taxonomy" id="1619311"/>
    <lineage>
        <taxon>Bacteria</taxon>
        <taxon>Bacillati</taxon>
        <taxon>Bacillota</taxon>
        <taxon>Bacilli</taxon>
        <taxon>Bacillales</taxon>
        <taxon>Paenibacillaceae</taxon>
        <taxon>Paenibacillus</taxon>
    </lineage>
</organism>
<keyword evidence="4" id="KW-0285">Flavoprotein</keyword>
<evidence type="ECO:0000313" key="11">
    <source>
        <dbReference type="EMBL" id="GGA44930.1"/>
    </source>
</evidence>
<dbReference type="Proteomes" id="UP000609323">
    <property type="component" value="Unassembled WGS sequence"/>
</dbReference>
<dbReference type="PANTHER" id="PTHR30040:SF2">
    <property type="entry name" value="FAD:PROTEIN FMN TRANSFERASE"/>
    <property type="match status" value="1"/>
</dbReference>
<comment type="caution">
    <text evidence="11">The sequence shown here is derived from an EMBL/GenBank/DDBJ whole genome shotgun (WGS) entry which is preliminary data.</text>
</comment>
<protein>
    <recommendedName>
        <fullName evidence="3">FAD:protein FMN transferase</fullName>
        <ecNumber evidence="2">2.7.1.180</ecNumber>
    </recommendedName>
    <alternativeName>
        <fullName evidence="9">Flavin transferase</fullName>
    </alternativeName>
</protein>
<evidence type="ECO:0000256" key="7">
    <source>
        <dbReference type="ARBA" id="ARBA00022827"/>
    </source>
</evidence>
<evidence type="ECO:0000256" key="4">
    <source>
        <dbReference type="ARBA" id="ARBA00022630"/>
    </source>
</evidence>
<dbReference type="InterPro" id="IPR003374">
    <property type="entry name" value="ApbE-like_sf"/>
</dbReference>
<keyword evidence="6" id="KW-0479">Metal-binding</keyword>
<proteinExistence type="predicted"/>